<organism evidence="1 2">
    <name type="scientific">Brassica oleracea var. oleracea</name>
    <dbReference type="NCBI Taxonomy" id="109376"/>
    <lineage>
        <taxon>Eukaryota</taxon>
        <taxon>Viridiplantae</taxon>
        <taxon>Streptophyta</taxon>
        <taxon>Embryophyta</taxon>
        <taxon>Tracheophyta</taxon>
        <taxon>Spermatophyta</taxon>
        <taxon>Magnoliopsida</taxon>
        <taxon>eudicotyledons</taxon>
        <taxon>Gunneridae</taxon>
        <taxon>Pentapetalae</taxon>
        <taxon>rosids</taxon>
        <taxon>malvids</taxon>
        <taxon>Brassicales</taxon>
        <taxon>Brassicaceae</taxon>
        <taxon>Brassiceae</taxon>
        <taxon>Brassica</taxon>
    </lineage>
</organism>
<proteinExistence type="predicted"/>
<dbReference type="EnsemblPlants" id="Bo9g123520.1">
    <property type="protein sequence ID" value="Bo9g123520.1"/>
    <property type="gene ID" value="Bo9g123520"/>
</dbReference>
<protein>
    <submittedName>
        <fullName evidence="1">Uncharacterized protein</fullName>
    </submittedName>
</protein>
<reference evidence="1" key="2">
    <citation type="submission" date="2015-03" db="UniProtKB">
        <authorList>
            <consortium name="EnsemblPlants"/>
        </authorList>
    </citation>
    <scope>IDENTIFICATION</scope>
</reference>
<reference evidence="1 2" key="1">
    <citation type="journal article" date="2014" name="Genome Biol.">
        <title>Transcriptome and methylome profiling reveals relics of genome dominance in the mesopolyploid Brassica oleracea.</title>
        <authorList>
            <person name="Parkin I.A."/>
            <person name="Koh C."/>
            <person name="Tang H."/>
            <person name="Robinson S.J."/>
            <person name="Kagale S."/>
            <person name="Clarke W.E."/>
            <person name="Town C.D."/>
            <person name="Nixon J."/>
            <person name="Krishnakumar V."/>
            <person name="Bidwell S.L."/>
            <person name="Denoeud F."/>
            <person name="Belcram H."/>
            <person name="Links M.G."/>
            <person name="Just J."/>
            <person name="Clarke C."/>
            <person name="Bender T."/>
            <person name="Huebert T."/>
            <person name="Mason A.S."/>
            <person name="Pires J.C."/>
            <person name="Barker G."/>
            <person name="Moore J."/>
            <person name="Walley P.G."/>
            <person name="Manoli S."/>
            <person name="Batley J."/>
            <person name="Edwards D."/>
            <person name="Nelson M.N."/>
            <person name="Wang X."/>
            <person name="Paterson A.H."/>
            <person name="King G."/>
            <person name="Bancroft I."/>
            <person name="Chalhoub B."/>
            <person name="Sharpe A.G."/>
        </authorList>
    </citation>
    <scope>NUCLEOTIDE SEQUENCE</scope>
    <source>
        <strain evidence="1 2">cv. TO1000</strain>
    </source>
</reference>
<evidence type="ECO:0000313" key="2">
    <source>
        <dbReference type="Proteomes" id="UP000032141"/>
    </source>
</evidence>
<dbReference type="HOGENOM" id="CLU_3017056_0_0_1"/>
<accession>A0A0D3EBM4</accession>
<dbReference type="Proteomes" id="UP000032141">
    <property type="component" value="Chromosome C9"/>
</dbReference>
<keyword evidence="2" id="KW-1185">Reference proteome</keyword>
<dbReference type="AlphaFoldDB" id="A0A0D3EBM4"/>
<evidence type="ECO:0000313" key="1">
    <source>
        <dbReference type="EnsemblPlants" id="Bo9g123520.1"/>
    </source>
</evidence>
<name>A0A0D3EBM4_BRAOL</name>
<dbReference type="Gramene" id="Bo9g123520.1">
    <property type="protein sequence ID" value="Bo9g123520.1"/>
    <property type="gene ID" value="Bo9g123520"/>
</dbReference>
<sequence length="56" mass="6808">MRVFTCWRIRISNHSTLQEQQAVDELVWQHQLGHANPLVLQQLQRSFFYLNEKKLK</sequence>